<evidence type="ECO:0000259" key="5">
    <source>
        <dbReference type="PROSITE" id="PS50977"/>
    </source>
</evidence>
<dbReference type="RefSeq" id="WP_007320548.1">
    <property type="nucleotide sequence ID" value="NZ_BAEE01000012.1"/>
</dbReference>
<dbReference type="PANTHER" id="PTHR30055">
    <property type="entry name" value="HTH-TYPE TRANSCRIPTIONAL REGULATOR RUTR"/>
    <property type="match status" value="1"/>
</dbReference>
<evidence type="ECO:0000256" key="3">
    <source>
        <dbReference type="ARBA" id="ARBA00023163"/>
    </source>
</evidence>
<dbReference type="Gene3D" id="1.10.357.10">
    <property type="entry name" value="Tetracycline Repressor, domain 2"/>
    <property type="match status" value="1"/>
</dbReference>
<organism evidence="6 7">
    <name type="scientific">Gordonia araii NBRC 100433</name>
    <dbReference type="NCBI Taxonomy" id="1073574"/>
    <lineage>
        <taxon>Bacteria</taxon>
        <taxon>Bacillati</taxon>
        <taxon>Actinomycetota</taxon>
        <taxon>Actinomycetes</taxon>
        <taxon>Mycobacteriales</taxon>
        <taxon>Gordoniaceae</taxon>
        <taxon>Gordonia</taxon>
    </lineage>
</organism>
<feature type="domain" description="HTH tetR-type" evidence="5">
    <location>
        <begin position="4"/>
        <end position="64"/>
    </location>
</feature>
<dbReference type="InterPro" id="IPR009057">
    <property type="entry name" value="Homeodomain-like_sf"/>
</dbReference>
<dbReference type="GO" id="GO:0003700">
    <property type="term" value="F:DNA-binding transcription factor activity"/>
    <property type="evidence" value="ECO:0007669"/>
    <property type="project" value="TreeGrafter"/>
</dbReference>
<proteinExistence type="predicted"/>
<dbReference type="PROSITE" id="PS50977">
    <property type="entry name" value="HTH_TETR_2"/>
    <property type="match status" value="1"/>
</dbReference>
<reference evidence="6 7" key="1">
    <citation type="submission" date="2011-11" db="EMBL/GenBank/DDBJ databases">
        <title>Whole genome shotgun sequence of Gordonia araii NBRC 100433.</title>
        <authorList>
            <person name="Yoshida Y."/>
            <person name="Hosoyama A."/>
            <person name="Tsuchikane K."/>
            <person name="Katsumata H."/>
            <person name="Yamazaki S."/>
            <person name="Fujita N."/>
        </authorList>
    </citation>
    <scope>NUCLEOTIDE SEQUENCE [LARGE SCALE GENOMIC DNA]</scope>
    <source>
        <strain evidence="6 7">NBRC 100433</strain>
    </source>
</reference>
<name>G7GXZ6_9ACTN</name>
<dbReference type="GO" id="GO:0000976">
    <property type="term" value="F:transcription cis-regulatory region binding"/>
    <property type="evidence" value="ECO:0007669"/>
    <property type="project" value="TreeGrafter"/>
</dbReference>
<dbReference type="Pfam" id="PF00440">
    <property type="entry name" value="TetR_N"/>
    <property type="match status" value="1"/>
</dbReference>
<dbReference type="InterPro" id="IPR050109">
    <property type="entry name" value="HTH-type_TetR-like_transc_reg"/>
</dbReference>
<feature type="DNA-binding region" description="H-T-H motif" evidence="4">
    <location>
        <begin position="27"/>
        <end position="46"/>
    </location>
</feature>
<evidence type="ECO:0000256" key="1">
    <source>
        <dbReference type="ARBA" id="ARBA00023015"/>
    </source>
</evidence>
<dbReference type="SUPFAM" id="SSF46689">
    <property type="entry name" value="Homeodomain-like"/>
    <property type="match status" value="1"/>
</dbReference>
<gene>
    <name evidence="6" type="ORF">GOARA_012_00210</name>
</gene>
<keyword evidence="2 4" id="KW-0238">DNA-binding</keyword>
<dbReference type="STRING" id="1073574.GOARA_012_00210"/>
<dbReference type="OrthoDB" id="3190535at2"/>
<comment type="caution">
    <text evidence="6">The sequence shown here is derived from an EMBL/GenBank/DDBJ whole genome shotgun (WGS) entry which is preliminary data.</text>
</comment>
<dbReference type="AlphaFoldDB" id="G7GXZ6"/>
<evidence type="ECO:0000313" key="7">
    <source>
        <dbReference type="Proteomes" id="UP000035088"/>
    </source>
</evidence>
<accession>G7GXZ6</accession>
<evidence type="ECO:0000313" key="6">
    <source>
        <dbReference type="EMBL" id="GAB08471.1"/>
    </source>
</evidence>
<keyword evidence="1" id="KW-0805">Transcription regulation</keyword>
<evidence type="ECO:0000256" key="4">
    <source>
        <dbReference type="PROSITE-ProRule" id="PRU00335"/>
    </source>
</evidence>
<sequence>MSKQSRRDQLLDAALAECVDNGYAAVGVKEITARASVSHGTFYNYFENRRQMLDVLIDRETDGYLEVLRQAEAEMTRPVTEESLRSQVALVTAELLRIALARVDVAAFLLLDVAGIDAQALAGQVERYRESGRLATAILANAGADGLIDESVSLEFAGQAWISTVLAVIAPAVADGRDIGDIDEAARILTDALLHGVPEPSGGSAQATAES</sequence>
<keyword evidence="7" id="KW-1185">Reference proteome</keyword>
<evidence type="ECO:0000256" key="2">
    <source>
        <dbReference type="ARBA" id="ARBA00023125"/>
    </source>
</evidence>
<dbReference type="InterPro" id="IPR001647">
    <property type="entry name" value="HTH_TetR"/>
</dbReference>
<dbReference type="PRINTS" id="PR00455">
    <property type="entry name" value="HTHTETR"/>
</dbReference>
<protein>
    <submittedName>
        <fullName evidence="6">Putative TetR family transcriptional regulator</fullName>
    </submittedName>
</protein>
<dbReference type="PANTHER" id="PTHR30055:SF234">
    <property type="entry name" value="HTH-TYPE TRANSCRIPTIONAL REGULATOR BETI"/>
    <property type="match status" value="1"/>
</dbReference>
<dbReference type="EMBL" id="BAEE01000012">
    <property type="protein sequence ID" value="GAB08471.1"/>
    <property type="molecule type" value="Genomic_DNA"/>
</dbReference>
<dbReference type="Proteomes" id="UP000035088">
    <property type="component" value="Unassembled WGS sequence"/>
</dbReference>
<keyword evidence="3" id="KW-0804">Transcription</keyword>